<evidence type="ECO:0000313" key="4">
    <source>
        <dbReference type="EMBL" id="SVB74156.1"/>
    </source>
</evidence>
<gene>
    <name evidence="4" type="ORF">METZ01_LOCUS227010</name>
</gene>
<reference evidence="4" key="1">
    <citation type="submission" date="2018-05" db="EMBL/GenBank/DDBJ databases">
        <authorList>
            <person name="Lanie J.A."/>
            <person name="Ng W.-L."/>
            <person name="Kazmierczak K.M."/>
            <person name="Andrzejewski T.M."/>
            <person name="Davidsen T.M."/>
            <person name="Wayne K.J."/>
            <person name="Tettelin H."/>
            <person name="Glass J.I."/>
            <person name="Rusch D."/>
            <person name="Podicherti R."/>
            <person name="Tsui H.-C.T."/>
            <person name="Winkler M.E."/>
        </authorList>
    </citation>
    <scope>NUCLEOTIDE SEQUENCE</scope>
</reference>
<dbReference type="AlphaFoldDB" id="A0A382GG25"/>
<dbReference type="CDD" id="cd07989">
    <property type="entry name" value="LPLAT_AGPAT-like"/>
    <property type="match status" value="1"/>
</dbReference>
<proteinExistence type="predicted"/>
<dbReference type="Pfam" id="PF01553">
    <property type="entry name" value="Acyltransferase"/>
    <property type="match status" value="1"/>
</dbReference>
<dbReference type="SMART" id="SM00563">
    <property type="entry name" value="PlsC"/>
    <property type="match status" value="1"/>
</dbReference>
<feature type="non-terminal residue" evidence="4">
    <location>
        <position position="1"/>
    </location>
</feature>
<evidence type="ECO:0000259" key="3">
    <source>
        <dbReference type="SMART" id="SM00563"/>
    </source>
</evidence>
<evidence type="ECO:0000256" key="2">
    <source>
        <dbReference type="ARBA" id="ARBA00023315"/>
    </source>
</evidence>
<evidence type="ECO:0000256" key="1">
    <source>
        <dbReference type="ARBA" id="ARBA00022679"/>
    </source>
</evidence>
<organism evidence="4">
    <name type="scientific">marine metagenome</name>
    <dbReference type="NCBI Taxonomy" id="408172"/>
    <lineage>
        <taxon>unclassified sequences</taxon>
        <taxon>metagenomes</taxon>
        <taxon>ecological metagenomes</taxon>
    </lineage>
</organism>
<name>A0A382GG25_9ZZZZ</name>
<dbReference type="GO" id="GO:0003841">
    <property type="term" value="F:1-acylglycerol-3-phosphate O-acyltransferase activity"/>
    <property type="evidence" value="ECO:0007669"/>
    <property type="project" value="TreeGrafter"/>
</dbReference>
<dbReference type="PANTHER" id="PTHR10434:SF40">
    <property type="entry name" value="1-ACYL-SN-GLYCEROL-3-PHOSPHATE ACYLTRANSFERASE"/>
    <property type="match status" value="1"/>
</dbReference>
<keyword evidence="2" id="KW-0012">Acyltransferase</keyword>
<sequence>LFYIPIFGQYLKKSNMISIDRSGGPSAIRKMLKQAKSKISEGYSIIVFPEGTRKKPGEKPDYKTGFIGIYNETNSEILPVAVNSGHCWPKHTFVKKPGHIIIKILKPIASGLKRPDILNKVQSIIEEETN</sequence>
<dbReference type="PANTHER" id="PTHR10434">
    <property type="entry name" value="1-ACYL-SN-GLYCEROL-3-PHOSPHATE ACYLTRANSFERASE"/>
    <property type="match status" value="1"/>
</dbReference>
<protein>
    <recommendedName>
        <fullName evidence="3">Phospholipid/glycerol acyltransferase domain-containing protein</fullName>
    </recommendedName>
</protein>
<dbReference type="EMBL" id="UINC01055366">
    <property type="protein sequence ID" value="SVB74156.1"/>
    <property type="molecule type" value="Genomic_DNA"/>
</dbReference>
<keyword evidence="1" id="KW-0808">Transferase</keyword>
<dbReference type="InterPro" id="IPR002123">
    <property type="entry name" value="Plipid/glycerol_acylTrfase"/>
</dbReference>
<dbReference type="SUPFAM" id="SSF69593">
    <property type="entry name" value="Glycerol-3-phosphate (1)-acyltransferase"/>
    <property type="match status" value="1"/>
</dbReference>
<feature type="domain" description="Phospholipid/glycerol acyltransferase" evidence="3">
    <location>
        <begin position="1"/>
        <end position="85"/>
    </location>
</feature>
<dbReference type="GO" id="GO:0006654">
    <property type="term" value="P:phosphatidic acid biosynthetic process"/>
    <property type="evidence" value="ECO:0007669"/>
    <property type="project" value="TreeGrafter"/>
</dbReference>
<accession>A0A382GG25</accession>
<feature type="non-terminal residue" evidence="4">
    <location>
        <position position="130"/>
    </location>
</feature>